<reference evidence="2" key="1">
    <citation type="submission" date="2021-01" db="EMBL/GenBank/DDBJ databases">
        <title>Whole genome shotgun sequence of Actinoplanes tereljensis NBRC 105297.</title>
        <authorList>
            <person name="Komaki H."/>
            <person name="Tamura T."/>
        </authorList>
    </citation>
    <scope>NUCLEOTIDE SEQUENCE</scope>
    <source>
        <strain evidence="2">NBRC 105297</strain>
    </source>
</reference>
<feature type="chain" id="PRO_5039655004" description="DUF11 domain-containing protein" evidence="1">
    <location>
        <begin position="20"/>
        <end position="174"/>
    </location>
</feature>
<sequence length="174" mass="18248">MRVLTGVPLLILVFLAAPAAATPAPDLAAIGEHRTVLVGAEVAIRVGMLNRGPGVLRPGHHAVVRLPTNVSVRSAPVDCSSDWSRNGFEYRCAVRHTLAAGERAIFEFRLRVELSQGRAGEVLVDGRMAGITLSQSAPEIVPLPDPGPVGPISAGGVLLAMGVLLTLTNRSRAR</sequence>
<comment type="caution">
    <text evidence="2">The sequence shown here is derived from an EMBL/GenBank/DDBJ whole genome shotgun (WGS) entry which is preliminary data.</text>
</comment>
<dbReference type="AlphaFoldDB" id="A0A919NVM8"/>
<name>A0A919NVM8_9ACTN</name>
<gene>
    <name evidence="2" type="ORF">Ate02nite_75360</name>
</gene>
<evidence type="ECO:0000313" key="2">
    <source>
        <dbReference type="EMBL" id="GIF24806.1"/>
    </source>
</evidence>
<organism evidence="2 3">
    <name type="scientific">Paractinoplanes tereljensis</name>
    <dbReference type="NCBI Taxonomy" id="571912"/>
    <lineage>
        <taxon>Bacteria</taxon>
        <taxon>Bacillati</taxon>
        <taxon>Actinomycetota</taxon>
        <taxon>Actinomycetes</taxon>
        <taxon>Micromonosporales</taxon>
        <taxon>Micromonosporaceae</taxon>
        <taxon>Paractinoplanes</taxon>
    </lineage>
</organism>
<keyword evidence="3" id="KW-1185">Reference proteome</keyword>
<feature type="signal peptide" evidence="1">
    <location>
        <begin position="1"/>
        <end position="19"/>
    </location>
</feature>
<dbReference type="EMBL" id="BOMY01000048">
    <property type="protein sequence ID" value="GIF24806.1"/>
    <property type="molecule type" value="Genomic_DNA"/>
</dbReference>
<evidence type="ECO:0000313" key="3">
    <source>
        <dbReference type="Proteomes" id="UP000623608"/>
    </source>
</evidence>
<accession>A0A919NVM8</accession>
<dbReference type="Proteomes" id="UP000623608">
    <property type="component" value="Unassembled WGS sequence"/>
</dbReference>
<protein>
    <recommendedName>
        <fullName evidence="4">DUF11 domain-containing protein</fullName>
    </recommendedName>
</protein>
<evidence type="ECO:0008006" key="4">
    <source>
        <dbReference type="Google" id="ProtNLM"/>
    </source>
</evidence>
<keyword evidence="1" id="KW-0732">Signal</keyword>
<proteinExistence type="predicted"/>
<evidence type="ECO:0000256" key="1">
    <source>
        <dbReference type="SAM" id="SignalP"/>
    </source>
</evidence>